<dbReference type="EMBL" id="SDOZ01000002">
    <property type="protein sequence ID" value="RXZ60848.1"/>
    <property type="molecule type" value="Genomic_DNA"/>
</dbReference>
<comment type="caution">
    <text evidence="1">The sequence shown here is derived from an EMBL/GenBank/DDBJ whole genome shotgun (WGS) entry which is preliminary data.</text>
</comment>
<keyword evidence="2" id="KW-1185">Reference proteome</keyword>
<evidence type="ECO:0000313" key="2">
    <source>
        <dbReference type="Proteomes" id="UP000291269"/>
    </source>
</evidence>
<evidence type="ECO:0000313" key="1">
    <source>
        <dbReference type="EMBL" id="RXZ60848.1"/>
    </source>
</evidence>
<sequence>MKQKDFYYSTLYIYDKVLADALAEDFAKSGERSKSKYLADLIAAGLAARQRASPISAVNAEEFSDRLSALEQQISALQSSVALDQTEQATYRMLLCNVYYLLDSLVYGEAFNGECLEAGLYDVLPPRLVEQLKRLKEAFRRAA</sequence>
<protein>
    <submittedName>
        <fullName evidence="1">Uncharacterized protein</fullName>
    </submittedName>
</protein>
<gene>
    <name evidence="1" type="ORF">ESZ91_00210</name>
</gene>
<dbReference type="RefSeq" id="WP_129222932.1">
    <property type="nucleotide sequence ID" value="NZ_SDOZ01000002.1"/>
</dbReference>
<name>A0A4Q2K813_9FIRM</name>
<dbReference type="AlphaFoldDB" id="A0A4Q2K813"/>
<accession>A0A4Q2K813</accession>
<dbReference type="Proteomes" id="UP000291269">
    <property type="component" value="Unassembled WGS sequence"/>
</dbReference>
<reference evidence="1 2" key="1">
    <citation type="journal article" date="2019" name="Gut">
        <title>Antibiotics-induced monodominance of a novel gut bacterial order.</title>
        <authorList>
            <person name="Hildebrand F."/>
            <person name="Moitinho-Silva L."/>
            <person name="Blasche S."/>
            <person name="Jahn M.T."/>
            <person name="Gossmann T.I."/>
            <person name="Heuerta-Cepas J."/>
            <person name="Hercog R."/>
            <person name="Luetge M."/>
            <person name="Bahram M."/>
            <person name="Pryszlak A."/>
            <person name="Alves R.J."/>
            <person name="Waszak S.M."/>
            <person name="Zhu A."/>
            <person name="Ye L."/>
            <person name="Costea P.I."/>
            <person name="Aalvink S."/>
            <person name="Belzer C."/>
            <person name="Forslund S.K."/>
            <person name="Sunagawa S."/>
            <person name="Hentschel U."/>
            <person name="Merten C."/>
            <person name="Patil K.R."/>
            <person name="Benes V."/>
            <person name="Bork P."/>
        </authorList>
    </citation>
    <scope>NUCLEOTIDE SEQUENCE [LARGE SCALE GENOMIC DNA]</scope>
    <source>
        <strain evidence="1 2">HDS1380</strain>
    </source>
</reference>
<proteinExistence type="predicted"/>
<organism evidence="1 2">
    <name type="scientific">Candidatus Borkfalkia ceftriaxoniphila</name>
    <dbReference type="NCBI Taxonomy" id="2508949"/>
    <lineage>
        <taxon>Bacteria</taxon>
        <taxon>Bacillati</taxon>
        <taxon>Bacillota</taxon>
        <taxon>Clostridia</taxon>
        <taxon>Christensenellales</taxon>
        <taxon>Christensenellaceae</taxon>
        <taxon>Candidatus Borkfalkia</taxon>
    </lineage>
</organism>